<evidence type="ECO:0000256" key="7">
    <source>
        <dbReference type="SAM" id="MobiDB-lite"/>
    </source>
</evidence>
<evidence type="ECO:0000256" key="4">
    <source>
        <dbReference type="ARBA" id="ARBA00023212"/>
    </source>
</evidence>
<dbReference type="PANTHER" id="PTHR47972:SF63">
    <property type="entry name" value="KINESIN FAMILY MEMBER 25"/>
    <property type="match status" value="1"/>
</dbReference>
<gene>
    <name evidence="10" type="primary">LOC109466832</name>
</gene>
<proteinExistence type="inferred from homology"/>
<organism evidence="9 10">
    <name type="scientific">Branchiostoma belcheri</name>
    <name type="common">Amphioxus</name>
    <dbReference type="NCBI Taxonomy" id="7741"/>
    <lineage>
        <taxon>Eukaryota</taxon>
        <taxon>Metazoa</taxon>
        <taxon>Chordata</taxon>
        <taxon>Cephalochordata</taxon>
        <taxon>Leptocardii</taxon>
        <taxon>Amphioxiformes</taxon>
        <taxon>Branchiostomatidae</taxon>
        <taxon>Branchiostoma</taxon>
    </lineage>
</organism>
<reference evidence="10" key="1">
    <citation type="submission" date="2025-08" db="UniProtKB">
        <authorList>
            <consortium name="RefSeq"/>
        </authorList>
    </citation>
    <scope>IDENTIFICATION</scope>
    <source>
        <tissue evidence="10">Gonad</tissue>
    </source>
</reference>
<dbReference type="Pfam" id="PF00225">
    <property type="entry name" value="Kinesin"/>
    <property type="match status" value="2"/>
</dbReference>
<comment type="similarity">
    <text evidence="5">Belongs to the TRAFAC class myosin-kinesin ATPase superfamily. Kinesin family.</text>
</comment>
<keyword evidence="2 5" id="KW-0547">Nucleotide-binding</keyword>
<dbReference type="AlphaFoldDB" id="A0A6P4XU96"/>
<evidence type="ECO:0000256" key="5">
    <source>
        <dbReference type="PROSITE-ProRule" id="PRU00283"/>
    </source>
</evidence>
<evidence type="ECO:0000256" key="1">
    <source>
        <dbReference type="ARBA" id="ARBA00004245"/>
    </source>
</evidence>
<comment type="subcellular location">
    <subcellularLocation>
        <location evidence="1">Cytoplasm</location>
        <location evidence="1">Cytoskeleton</location>
    </subcellularLocation>
</comment>
<dbReference type="RefSeq" id="XP_019620235.1">
    <property type="nucleotide sequence ID" value="XM_019764676.1"/>
</dbReference>
<keyword evidence="3 5" id="KW-0067">ATP-binding</keyword>
<feature type="region of interest" description="Disordered" evidence="7">
    <location>
        <begin position="426"/>
        <end position="469"/>
    </location>
</feature>
<dbReference type="InterPro" id="IPR027417">
    <property type="entry name" value="P-loop_NTPase"/>
</dbReference>
<dbReference type="InterPro" id="IPR036961">
    <property type="entry name" value="Kinesin_motor_dom_sf"/>
</dbReference>
<feature type="region of interest" description="Disordered" evidence="7">
    <location>
        <begin position="590"/>
        <end position="613"/>
    </location>
</feature>
<dbReference type="SUPFAM" id="SSF52540">
    <property type="entry name" value="P-loop containing nucleoside triphosphate hydrolases"/>
    <property type="match status" value="1"/>
</dbReference>
<sequence>MPLGVDKSDFLEEKVKRSEQTIRQRDERIAALETENAMLYLKLAQCQGSAQHERQKSTRLLQMIKLDHDYKERVSQELIDLSKQVKVLKQDLATMKAAMRQMPPEMALMLEGFKRQTLKVQRMFLSENRGLEGLQKRIQELEVSLATANERHAREKKRRQMLHNTLVELRGNIRVHCRVRPLMPFDTGSDETSTLGRQGTLSEQVVHVVDDETVVVKASSRPGQGTKAFEYERVYAPLECQDAVFEEVQPLLTSLLDGYNVCIMAYGQTGSGKTHTMLGPPQSKDYGYHNEEQHNPQEGVIPKATRELFRLLAEKPPDTHTVEVSVVEIYNNDIRDLLGGDDRKHDVLTAGDGSLDVPSLTYRTVEGVQQVMELVQYGMKHRAEDATLIHSHSSRSHLIVTLTVTVNSGVVTPTSPITDYNVFAVPQSAPPKSERGRRTLPVPSSPSPIPHHMHSKTRSRSPSPARPPTPINCFKTKLQLVDLAGSECVGMSGVTGAALRETSYINKSLSALADVLGALAEHRAHVPYRNARLTHMLQDSIGGDAKLLVMCCVSPAQRYLSESLQCLGFGQRARQVQRGPIKRKFIAAGPAIDTGRSSPRPTSALSRKGLQTI</sequence>
<feature type="coiled-coil region" evidence="6">
    <location>
        <begin position="131"/>
        <end position="158"/>
    </location>
</feature>
<evidence type="ECO:0000259" key="8">
    <source>
        <dbReference type="PROSITE" id="PS50067"/>
    </source>
</evidence>
<keyword evidence="9" id="KW-1185">Reference proteome</keyword>
<dbReference type="GeneID" id="109466832"/>
<feature type="coiled-coil region" evidence="6">
    <location>
        <begin position="71"/>
        <end position="98"/>
    </location>
</feature>
<dbReference type="GO" id="GO:0003777">
    <property type="term" value="F:microtubule motor activity"/>
    <property type="evidence" value="ECO:0007669"/>
    <property type="project" value="InterPro"/>
</dbReference>
<keyword evidence="6" id="KW-0175">Coiled coil</keyword>
<dbReference type="OrthoDB" id="3176171at2759"/>
<dbReference type="Gene3D" id="3.40.850.10">
    <property type="entry name" value="Kinesin motor domain"/>
    <property type="match status" value="1"/>
</dbReference>
<dbReference type="InterPro" id="IPR001752">
    <property type="entry name" value="Kinesin_motor_dom"/>
</dbReference>
<dbReference type="InterPro" id="IPR027640">
    <property type="entry name" value="Kinesin-like_fam"/>
</dbReference>
<keyword evidence="4" id="KW-0963">Cytoplasm</keyword>
<dbReference type="GO" id="GO:0015630">
    <property type="term" value="C:microtubule cytoskeleton"/>
    <property type="evidence" value="ECO:0007669"/>
    <property type="project" value="TreeGrafter"/>
</dbReference>
<feature type="domain" description="Kinesin motor" evidence="8">
    <location>
        <begin position="172"/>
        <end position="576"/>
    </location>
</feature>
<evidence type="ECO:0000256" key="2">
    <source>
        <dbReference type="ARBA" id="ARBA00022741"/>
    </source>
</evidence>
<dbReference type="KEGG" id="bbel:109466832"/>
<feature type="compositionally biased region" description="Polar residues" evidence="7">
    <location>
        <begin position="595"/>
        <end position="613"/>
    </location>
</feature>
<dbReference type="PRINTS" id="PR00380">
    <property type="entry name" value="KINESINHEAVY"/>
</dbReference>
<dbReference type="GO" id="GO:0008017">
    <property type="term" value="F:microtubule binding"/>
    <property type="evidence" value="ECO:0007669"/>
    <property type="project" value="InterPro"/>
</dbReference>
<evidence type="ECO:0000313" key="9">
    <source>
        <dbReference type="Proteomes" id="UP000515135"/>
    </source>
</evidence>
<dbReference type="PROSITE" id="PS50067">
    <property type="entry name" value="KINESIN_MOTOR_2"/>
    <property type="match status" value="1"/>
</dbReference>
<protein>
    <submittedName>
        <fullName evidence="10">Kinesin-like protein KIF25</fullName>
    </submittedName>
</protein>
<dbReference type="GO" id="GO:0007018">
    <property type="term" value="P:microtubule-based movement"/>
    <property type="evidence" value="ECO:0007669"/>
    <property type="project" value="InterPro"/>
</dbReference>
<name>A0A6P4XU96_BRABE</name>
<dbReference type="SMART" id="SM00129">
    <property type="entry name" value="KISc"/>
    <property type="match status" value="1"/>
</dbReference>
<dbReference type="GO" id="GO:0005524">
    <property type="term" value="F:ATP binding"/>
    <property type="evidence" value="ECO:0007669"/>
    <property type="project" value="UniProtKB-UniRule"/>
</dbReference>
<evidence type="ECO:0000256" key="3">
    <source>
        <dbReference type="ARBA" id="ARBA00022840"/>
    </source>
</evidence>
<feature type="binding site" evidence="5">
    <location>
        <begin position="267"/>
        <end position="274"/>
    </location>
    <ligand>
        <name>ATP</name>
        <dbReference type="ChEBI" id="CHEBI:30616"/>
    </ligand>
</feature>
<dbReference type="PANTHER" id="PTHR47972">
    <property type="entry name" value="KINESIN-LIKE PROTEIN KLP-3"/>
    <property type="match status" value="1"/>
</dbReference>
<keyword evidence="5" id="KW-0505">Motor protein</keyword>
<evidence type="ECO:0000256" key="6">
    <source>
        <dbReference type="SAM" id="Coils"/>
    </source>
</evidence>
<evidence type="ECO:0000313" key="10">
    <source>
        <dbReference type="RefSeq" id="XP_019620235.1"/>
    </source>
</evidence>
<keyword evidence="4" id="KW-0206">Cytoskeleton</keyword>
<accession>A0A6P4XU96</accession>
<dbReference type="Proteomes" id="UP000515135">
    <property type="component" value="Unplaced"/>
</dbReference>